<evidence type="ECO:0000313" key="2">
    <source>
        <dbReference type="Proteomes" id="UP000036958"/>
    </source>
</evidence>
<keyword evidence="2" id="KW-1185">Reference proteome</keyword>
<reference evidence="2" key="1">
    <citation type="submission" date="2015-07" db="EMBL/GenBank/DDBJ databases">
        <title>Genome sequencing of Sunxiuqinia dokdonensis strain SK.</title>
        <authorList>
            <person name="Ahn S."/>
            <person name="Kim B.-C."/>
        </authorList>
    </citation>
    <scope>NUCLEOTIDE SEQUENCE [LARGE SCALE GENOMIC DNA]</scope>
    <source>
        <strain evidence="2">SK</strain>
    </source>
</reference>
<proteinExistence type="predicted"/>
<comment type="caution">
    <text evidence="1">The sequence shown here is derived from an EMBL/GenBank/DDBJ whole genome shotgun (WGS) entry which is preliminary data.</text>
</comment>
<dbReference type="SUPFAM" id="SSF51679">
    <property type="entry name" value="Bacterial luciferase-like"/>
    <property type="match status" value="1"/>
</dbReference>
<dbReference type="EMBL" id="LGIA01000018">
    <property type="protein sequence ID" value="KOH46811.1"/>
    <property type="molecule type" value="Genomic_DNA"/>
</dbReference>
<name>A0A0L8VEC6_9BACT</name>
<sequence>MALSIAKFINGFVSPQVAETYRKNFKPSAENTEPQVIVAVQVVCAETEERANQMRKFIDFVFVQFEKGNFNDLKDGNFIKNYSFSPFDQQIIELHKHFIFK</sequence>
<organism evidence="1 2">
    <name type="scientific">Sunxiuqinia dokdonensis</name>
    <dbReference type="NCBI Taxonomy" id="1409788"/>
    <lineage>
        <taxon>Bacteria</taxon>
        <taxon>Pseudomonadati</taxon>
        <taxon>Bacteroidota</taxon>
        <taxon>Bacteroidia</taxon>
        <taxon>Marinilabiliales</taxon>
        <taxon>Prolixibacteraceae</taxon>
        <taxon>Sunxiuqinia</taxon>
    </lineage>
</organism>
<dbReference type="GO" id="GO:0016705">
    <property type="term" value="F:oxidoreductase activity, acting on paired donors, with incorporation or reduction of molecular oxygen"/>
    <property type="evidence" value="ECO:0007669"/>
    <property type="project" value="InterPro"/>
</dbReference>
<dbReference type="Proteomes" id="UP000036958">
    <property type="component" value="Unassembled WGS sequence"/>
</dbReference>
<dbReference type="RefSeq" id="WP_053179245.1">
    <property type="nucleotide sequence ID" value="NZ_LGIA01000018.1"/>
</dbReference>
<dbReference type="STRING" id="1409788.NC99_03970"/>
<accession>A0A0L8VEC6</accession>
<evidence type="ECO:0000313" key="1">
    <source>
        <dbReference type="EMBL" id="KOH46811.1"/>
    </source>
</evidence>
<protein>
    <submittedName>
        <fullName evidence="1">Uncharacterized protein</fullName>
    </submittedName>
</protein>
<gene>
    <name evidence="1" type="ORF">NC99_03970</name>
</gene>
<dbReference type="InterPro" id="IPR036661">
    <property type="entry name" value="Luciferase-like_sf"/>
</dbReference>
<dbReference type="AlphaFoldDB" id="A0A0L8VEC6"/>